<keyword evidence="13" id="KW-0067">ATP-binding</keyword>
<dbReference type="AlphaFoldDB" id="A0A3S3NI20"/>
<evidence type="ECO:0000256" key="6">
    <source>
        <dbReference type="ARBA" id="ARBA00022527"/>
    </source>
</evidence>
<keyword evidence="12" id="KW-0418">Kinase</keyword>
<dbReference type="Gene3D" id="3.80.10.10">
    <property type="entry name" value="Ribonuclease Inhibitor"/>
    <property type="match status" value="1"/>
</dbReference>
<keyword evidence="10" id="KW-0677">Repeat</keyword>
<dbReference type="PROSITE" id="PS00237">
    <property type="entry name" value="G_PROTEIN_RECEP_F1_1"/>
    <property type="match status" value="1"/>
</dbReference>
<dbReference type="PRINTS" id="PR00237">
    <property type="entry name" value="GPCRRHODOPSN"/>
</dbReference>
<dbReference type="GO" id="GO:0008528">
    <property type="term" value="F:G protein-coupled peptide receptor activity"/>
    <property type="evidence" value="ECO:0007669"/>
    <property type="project" value="TreeGrafter"/>
</dbReference>
<evidence type="ECO:0000256" key="16">
    <source>
        <dbReference type="ARBA" id="ARBA00023136"/>
    </source>
</evidence>
<dbReference type="InterPro" id="IPR000276">
    <property type="entry name" value="GPCR_Rhodpsn"/>
</dbReference>
<dbReference type="Proteomes" id="UP000285301">
    <property type="component" value="Unassembled WGS sequence"/>
</dbReference>
<proteinExistence type="inferred from homology"/>
<sequence length="901" mass="101547">MSSLKSLDLSNQMLENISQNAFLGLRSLLTLDLSHNNLYKLEDGVFNGLHSLRSLDLSNNFLSIISPRVFNGLTSLQVLATDEFKFCCLVNPSIQCSPEPDEFSSCEDLMSNIVLRFCIWVLGVIALIGNVLVLIWRVKLRATNRVHSFLISNLALGDLLMGVYLMIIACVDFYYRGVYIIYDNNWKKSNLCKLAGFLSTLSSESSVFTLTVITLDRFITIIFPFRINRMKLSQTVAIMLFIWFLCICIAGIPLLNIDYFDNFYGRSGVCLALHITHHRPNGWEYSVFVYLVLNLTSLALIAVAYIWMFLFAHSSRRAARSVDVGKTDSTMARRIMIIVFTDFFCWMPIIILGLCSLHGIKIPSQVYAWVAVFILPLNAALNPVIYTLSTPLFLGGAKRNMFNFHASFLHSETQRSSLGSYSCQNNEAKNRFQRAFILDTSPPHNKRNSKRFKDRNKTKFNENELTSESNSKNSRLEESHRLSARFGRTKLSSKQESPKLIVTADPCTSRAKNSQHPDSNLELKIRSRESKIYKQSYTSTKRCKKNLNRYRIDNILPLYGISLDGAEACLVYQFMPNGSLEDRLLCKNSTPPLTWLQRALIGEGIAKALNYLHTLKGKPLVHGDVKSANVLLDAQFEPKLGDFGLARQIIGSTGDGMYTHITVSSVHGTSVYLPPEYLRQKILSPAVDVYSYGIVMLEMATGRRAFDGKRLLVDLVEDELKTDEEEEGKRGAIRLRDAKLGENADGEPWFDSLIKLGTDCAHKVKRKRPTMVQILEYYEQCKTRDRIRRLSVESKRVSPIPNEAEIKTPLELQLWYDLVKKQSTLSTPTSTVCPTIGSEASDRSERSGQNVSLAACSSAQQPQSAHIDHSEDAHTVIPLLTELGFNNNDSVISSVHSNSQC</sequence>
<dbReference type="GO" id="GO:0005886">
    <property type="term" value="C:plasma membrane"/>
    <property type="evidence" value="ECO:0007669"/>
    <property type="project" value="UniProtKB-SubCell"/>
</dbReference>
<dbReference type="PROSITE" id="PS50262">
    <property type="entry name" value="G_PROTEIN_RECEP_F1_2"/>
    <property type="match status" value="1"/>
</dbReference>
<keyword evidence="7" id="KW-0433">Leucine-rich repeat</keyword>
<evidence type="ECO:0000313" key="25">
    <source>
        <dbReference type="EMBL" id="RWS03090.1"/>
    </source>
</evidence>
<dbReference type="FunFam" id="1.10.510.10:FF:000754">
    <property type="entry name" value="Interleukin-1 receptor-associated kinase"/>
    <property type="match status" value="1"/>
</dbReference>
<dbReference type="Pfam" id="PF00069">
    <property type="entry name" value="Pkinase"/>
    <property type="match status" value="1"/>
</dbReference>
<dbReference type="PANTHER" id="PTHR24372">
    <property type="entry name" value="GLYCOPROTEIN HORMONE RECEPTOR"/>
    <property type="match status" value="1"/>
</dbReference>
<dbReference type="InterPro" id="IPR003591">
    <property type="entry name" value="Leu-rich_rpt_typical-subtyp"/>
</dbReference>
<evidence type="ECO:0000256" key="10">
    <source>
        <dbReference type="ARBA" id="ARBA00022737"/>
    </source>
</evidence>
<dbReference type="Pfam" id="PF13855">
    <property type="entry name" value="LRR_8"/>
    <property type="match status" value="1"/>
</dbReference>
<evidence type="ECO:0000256" key="5">
    <source>
        <dbReference type="ARBA" id="ARBA00022475"/>
    </source>
</evidence>
<dbReference type="EC" id="2.7.11.1" evidence="4"/>
<evidence type="ECO:0000256" key="12">
    <source>
        <dbReference type="ARBA" id="ARBA00022777"/>
    </source>
</evidence>
<keyword evidence="18" id="KW-0807">Transducer</keyword>
<evidence type="ECO:0000256" key="4">
    <source>
        <dbReference type="ARBA" id="ARBA00012513"/>
    </source>
</evidence>
<dbReference type="CDD" id="cd15137">
    <property type="entry name" value="7tmA_Relaxin_R"/>
    <property type="match status" value="1"/>
</dbReference>
<dbReference type="PROSITE" id="PS00108">
    <property type="entry name" value="PROTEIN_KINASE_ST"/>
    <property type="match status" value="1"/>
</dbReference>
<feature type="region of interest" description="Disordered" evidence="21">
    <location>
        <begin position="829"/>
        <end position="849"/>
    </location>
</feature>
<keyword evidence="15" id="KW-0297">G-protein coupled receptor</keyword>
<feature type="region of interest" description="Disordered" evidence="21">
    <location>
        <begin position="439"/>
        <end position="482"/>
    </location>
</feature>
<comment type="similarity">
    <text evidence="2">Belongs to the protein kinase superfamily. TKL Ser/Thr protein kinase family. Pelle subfamily.</text>
</comment>
<evidence type="ECO:0000256" key="1">
    <source>
        <dbReference type="ARBA" id="ARBA00004651"/>
    </source>
</evidence>
<feature type="compositionally biased region" description="Basic residues" evidence="21">
    <location>
        <begin position="444"/>
        <end position="454"/>
    </location>
</feature>
<evidence type="ECO:0000256" key="15">
    <source>
        <dbReference type="ARBA" id="ARBA00023040"/>
    </source>
</evidence>
<keyword evidence="14 22" id="KW-1133">Transmembrane helix</keyword>
<feature type="transmembrane region" description="Helical" evidence="22">
    <location>
        <begin position="287"/>
        <end position="311"/>
    </location>
</feature>
<evidence type="ECO:0000259" key="24">
    <source>
        <dbReference type="PROSITE" id="PS50262"/>
    </source>
</evidence>
<dbReference type="InterPro" id="IPR032675">
    <property type="entry name" value="LRR_dom_sf"/>
</dbReference>
<dbReference type="GO" id="GO:0009755">
    <property type="term" value="P:hormone-mediated signaling pathway"/>
    <property type="evidence" value="ECO:0007669"/>
    <property type="project" value="TreeGrafter"/>
</dbReference>
<dbReference type="GO" id="GO:0007189">
    <property type="term" value="P:adenylate cyclase-activating G protein-coupled receptor signaling pathway"/>
    <property type="evidence" value="ECO:0007669"/>
    <property type="project" value="TreeGrafter"/>
</dbReference>
<dbReference type="InterPro" id="IPR008271">
    <property type="entry name" value="Ser/Thr_kinase_AS"/>
</dbReference>
<name>A0A3S3NI20_9ACAR</name>
<dbReference type="PRINTS" id="PR00019">
    <property type="entry name" value="LEURICHRPT"/>
</dbReference>
<dbReference type="InterPro" id="IPR000719">
    <property type="entry name" value="Prot_kinase_dom"/>
</dbReference>
<gene>
    <name evidence="25" type="ORF">B4U79_14096</name>
</gene>
<comment type="similarity">
    <text evidence="3">Belongs to the G-protein coupled receptor 1 family.</text>
</comment>
<dbReference type="SUPFAM" id="SSF52058">
    <property type="entry name" value="L domain-like"/>
    <property type="match status" value="1"/>
</dbReference>
<evidence type="ECO:0000256" key="3">
    <source>
        <dbReference type="ARBA" id="ARBA00010663"/>
    </source>
</evidence>
<evidence type="ECO:0000256" key="13">
    <source>
        <dbReference type="ARBA" id="ARBA00022840"/>
    </source>
</evidence>
<evidence type="ECO:0000256" key="20">
    <source>
        <dbReference type="ARBA" id="ARBA00048679"/>
    </source>
</evidence>
<keyword evidence="26" id="KW-1185">Reference proteome</keyword>
<feature type="domain" description="G-protein coupled receptors family 1 profile" evidence="24">
    <location>
        <begin position="129"/>
        <end position="386"/>
    </location>
</feature>
<comment type="catalytic activity">
    <reaction evidence="19">
        <text>L-threonyl-[protein] + ATP = O-phospho-L-threonyl-[protein] + ADP + H(+)</text>
        <dbReference type="Rhea" id="RHEA:46608"/>
        <dbReference type="Rhea" id="RHEA-COMP:11060"/>
        <dbReference type="Rhea" id="RHEA-COMP:11605"/>
        <dbReference type="ChEBI" id="CHEBI:15378"/>
        <dbReference type="ChEBI" id="CHEBI:30013"/>
        <dbReference type="ChEBI" id="CHEBI:30616"/>
        <dbReference type="ChEBI" id="CHEBI:61977"/>
        <dbReference type="ChEBI" id="CHEBI:456216"/>
        <dbReference type="EC" id="2.7.11.1"/>
    </reaction>
</comment>
<dbReference type="SUPFAM" id="SSF56112">
    <property type="entry name" value="Protein kinase-like (PK-like)"/>
    <property type="match status" value="1"/>
</dbReference>
<reference evidence="25 26" key="1">
    <citation type="journal article" date="2018" name="Gigascience">
        <title>Genomes of trombidid mites reveal novel predicted allergens and laterally-transferred genes associated with secondary metabolism.</title>
        <authorList>
            <person name="Dong X."/>
            <person name="Chaisiri K."/>
            <person name="Xia D."/>
            <person name="Armstrong S.D."/>
            <person name="Fang Y."/>
            <person name="Donnelly M.J."/>
            <person name="Kadowaki T."/>
            <person name="McGarry J.W."/>
            <person name="Darby A.C."/>
            <person name="Makepeace B.L."/>
        </authorList>
    </citation>
    <scope>NUCLEOTIDE SEQUENCE [LARGE SCALE GENOMIC DNA]</scope>
    <source>
        <strain evidence="25">UoL-WK</strain>
    </source>
</reference>
<evidence type="ECO:0000256" key="17">
    <source>
        <dbReference type="ARBA" id="ARBA00023170"/>
    </source>
</evidence>
<keyword evidence="5" id="KW-1003">Cell membrane</keyword>
<comment type="caution">
    <text evidence="25">The sequence shown here is derived from an EMBL/GenBank/DDBJ whole genome shotgun (WGS) entry which is preliminary data.</text>
</comment>
<dbReference type="InterPro" id="IPR017452">
    <property type="entry name" value="GPCR_Rhodpsn_7TM"/>
</dbReference>
<evidence type="ECO:0000256" key="8">
    <source>
        <dbReference type="ARBA" id="ARBA00022679"/>
    </source>
</evidence>
<keyword evidence="6" id="KW-0723">Serine/threonine-protein kinase</keyword>
<evidence type="ECO:0000256" key="11">
    <source>
        <dbReference type="ARBA" id="ARBA00022741"/>
    </source>
</evidence>
<dbReference type="FunFam" id="1.20.1070.10:FF:000333">
    <property type="entry name" value="Relaxin receptor 1"/>
    <property type="match status" value="1"/>
</dbReference>
<feature type="non-terminal residue" evidence="25">
    <location>
        <position position="901"/>
    </location>
</feature>
<dbReference type="GO" id="GO:0004674">
    <property type="term" value="F:protein serine/threonine kinase activity"/>
    <property type="evidence" value="ECO:0007669"/>
    <property type="project" value="UniProtKB-KW"/>
</dbReference>
<evidence type="ECO:0000259" key="23">
    <source>
        <dbReference type="PROSITE" id="PS50011"/>
    </source>
</evidence>
<keyword evidence="17" id="KW-0675">Receptor</keyword>
<dbReference type="PRINTS" id="PR00373">
    <property type="entry name" value="GLYCHORMONER"/>
</dbReference>
<evidence type="ECO:0000256" key="21">
    <source>
        <dbReference type="SAM" id="MobiDB-lite"/>
    </source>
</evidence>
<keyword evidence="9 22" id="KW-0812">Transmembrane</keyword>
<dbReference type="GO" id="GO:0005524">
    <property type="term" value="F:ATP binding"/>
    <property type="evidence" value="ECO:0007669"/>
    <property type="project" value="UniProtKB-KW"/>
</dbReference>
<dbReference type="SMART" id="SM00220">
    <property type="entry name" value="S_TKc"/>
    <property type="match status" value="1"/>
</dbReference>
<organism evidence="25 26">
    <name type="scientific">Dinothrombium tinctorium</name>
    <dbReference type="NCBI Taxonomy" id="1965070"/>
    <lineage>
        <taxon>Eukaryota</taxon>
        <taxon>Metazoa</taxon>
        <taxon>Ecdysozoa</taxon>
        <taxon>Arthropoda</taxon>
        <taxon>Chelicerata</taxon>
        <taxon>Arachnida</taxon>
        <taxon>Acari</taxon>
        <taxon>Acariformes</taxon>
        <taxon>Trombidiformes</taxon>
        <taxon>Prostigmata</taxon>
        <taxon>Anystina</taxon>
        <taxon>Parasitengona</taxon>
        <taxon>Trombidioidea</taxon>
        <taxon>Trombidiidae</taxon>
        <taxon>Dinothrombium</taxon>
    </lineage>
</organism>
<keyword evidence="16 22" id="KW-0472">Membrane</keyword>
<dbReference type="GO" id="GO:0016500">
    <property type="term" value="F:protein-hormone receptor activity"/>
    <property type="evidence" value="ECO:0007669"/>
    <property type="project" value="InterPro"/>
</dbReference>
<dbReference type="InterPro" id="IPR002131">
    <property type="entry name" value="Gphrmn_rcpt_fam"/>
</dbReference>
<dbReference type="SUPFAM" id="SSF81321">
    <property type="entry name" value="Family A G protein-coupled receptor-like"/>
    <property type="match status" value="1"/>
</dbReference>
<evidence type="ECO:0000256" key="7">
    <source>
        <dbReference type="ARBA" id="ARBA00022614"/>
    </source>
</evidence>
<evidence type="ECO:0000256" key="14">
    <source>
        <dbReference type="ARBA" id="ARBA00022989"/>
    </source>
</evidence>
<comment type="catalytic activity">
    <reaction evidence="20">
        <text>L-seryl-[protein] + ATP = O-phospho-L-seryl-[protein] + ADP + H(+)</text>
        <dbReference type="Rhea" id="RHEA:17989"/>
        <dbReference type="Rhea" id="RHEA-COMP:9863"/>
        <dbReference type="Rhea" id="RHEA-COMP:11604"/>
        <dbReference type="ChEBI" id="CHEBI:15378"/>
        <dbReference type="ChEBI" id="CHEBI:29999"/>
        <dbReference type="ChEBI" id="CHEBI:30616"/>
        <dbReference type="ChEBI" id="CHEBI:83421"/>
        <dbReference type="ChEBI" id="CHEBI:456216"/>
        <dbReference type="EC" id="2.7.11.1"/>
    </reaction>
</comment>
<keyword evidence="8" id="KW-0808">Transferase</keyword>
<evidence type="ECO:0000256" key="22">
    <source>
        <dbReference type="SAM" id="Phobius"/>
    </source>
</evidence>
<evidence type="ECO:0000313" key="26">
    <source>
        <dbReference type="Proteomes" id="UP000285301"/>
    </source>
</evidence>
<dbReference type="EMBL" id="NCKU01006862">
    <property type="protein sequence ID" value="RWS03090.1"/>
    <property type="molecule type" value="Genomic_DNA"/>
</dbReference>
<keyword evidence="11" id="KW-0547">Nucleotide-binding</keyword>
<feature type="transmembrane region" description="Helical" evidence="22">
    <location>
        <begin position="148"/>
        <end position="175"/>
    </location>
</feature>
<evidence type="ECO:0000256" key="9">
    <source>
        <dbReference type="ARBA" id="ARBA00022692"/>
    </source>
</evidence>
<dbReference type="SMART" id="SM00369">
    <property type="entry name" value="LRR_TYP"/>
    <property type="match status" value="3"/>
</dbReference>
<dbReference type="Pfam" id="PF00001">
    <property type="entry name" value="7tm_1"/>
    <property type="match status" value="1"/>
</dbReference>
<dbReference type="InterPro" id="IPR011009">
    <property type="entry name" value="Kinase-like_dom_sf"/>
</dbReference>
<feature type="compositionally biased region" description="Polar residues" evidence="21">
    <location>
        <begin position="463"/>
        <end position="473"/>
    </location>
</feature>
<dbReference type="PROSITE" id="PS51450">
    <property type="entry name" value="LRR"/>
    <property type="match status" value="2"/>
</dbReference>
<dbReference type="PROSITE" id="PS50011">
    <property type="entry name" value="PROTEIN_KINASE_DOM"/>
    <property type="match status" value="1"/>
</dbReference>
<feature type="transmembrane region" description="Helical" evidence="22">
    <location>
        <begin position="236"/>
        <end position="255"/>
    </location>
</feature>
<dbReference type="PANTHER" id="PTHR24372:SF77">
    <property type="entry name" value="G-PROTEIN COUPLED RECEPTORS FAMILY 1 PROFILE DOMAIN-CONTAINING PROTEIN"/>
    <property type="match status" value="1"/>
</dbReference>
<dbReference type="OrthoDB" id="4062651at2759"/>
<feature type="domain" description="Protein kinase" evidence="23">
    <location>
        <begin position="480"/>
        <end position="781"/>
    </location>
</feature>
<feature type="transmembrane region" description="Helical" evidence="22">
    <location>
        <begin position="113"/>
        <end position="136"/>
    </location>
</feature>
<evidence type="ECO:0000256" key="18">
    <source>
        <dbReference type="ARBA" id="ARBA00023224"/>
    </source>
</evidence>
<feature type="transmembrane region" description="Helical" evidence="22">
    <location>
        <begin position="366"/>
        <end position="394"/>
    </location>
</feature>
<dbReference type="STRING" id="1965070.A0A3S3NI20"/>
<dbReference type="InterPro" id="IPR001611">
    <property type="entry name" value="Leu-rich_rpt"/>
</dbReference>
<accession>A0A3S3NI20</accession>
<evidence type="ECO:0000256" key="19">
    <source>
        <dbReference type="ARBA" id="ARBA00047899"/>
    </source>
</evidence>
<dbReference type="Gene3D" id="1.10.510.10">
    <property type="entry name" value="Transferase(Phosphotransferase) domain 1"/>
    <property type="match status" value="1"/>
</dbReference>
<feature type="transmembrane region" description="Helical" evidence="22">
    <location>
        <begin position="335"/>
        <end position="360"/>
    </location>
</feature>
<protein>
    <recommendedName>
        <fullName evidence="4">non-specific serine/threonine protein kinase</fullName>
        <ecNumber evidence="4">2.7.11.1</ecNumber>
    </recommendedName>
</protein>
<evidence type="ECO:0000256" key="2">
    <source>
        <dbReference type="ARBA" id="ARBA00008718"/>
    </source>
</evidence>
<comment type="subcellular location">
    <subcellularLocation>
        <location evidence="1">Cell membrane</location>
        <topology evidence="1">Multi-pass membrane protein</topology>
    </subcellularLocation>
</comment>
<dbReference type="Gene3D" id="1.20.1070.10">
    <property type="entry name" value="Rhodopsin 7-helix transmembrane proteins"/>
    <property type="match status" value="1"/>
</dbReference>